<dbReference type="VEuPathDB" id="FungiDB:MYCFIDRAFT_175475"/>
<sequence>MQGTRQQQVVAVPDGALAPREHSIRVAQQRTGVALSVYAPGRSQSLAFSSNAAVDAHRSIASRGCAGGAAAVGGREERGQMFMEGVERAGDVAHRTTTRWKRSGLGVAGTAGRDYQRFDTYLAYLIGLSIDDPWSTGRDYS</sequence>
<evidence type="ECO:0000313" key="1">
    <source>
        <dbReference type="EMBL" id="EME81895.1"/>
    </source>
</evidence>
<accession>M2YW05</accession>
<protein>
    <submittedName>
        <fullName evidence="1">Uncharacterized protein</fullName>
    </submittedName>
</protein>
<gene>
    <name evidence="1" type="ORF">MYCFIDRAFT_175475</name>
</gene>
<reference evidence="1 2" key="1">
    <citation type="journal article" date="2012" name="PLoS Pathog.">
        <title>Diverse lifestyles and strategies of plant pathogenesis encoded in the genomes of eighteen Dothideomycetes fungi.</title>
        <authorList>
            <person name="Ohm R.A."/>
            <person name="Feau N."/>
            <person name="Henrissat B."/>
            <person name="Schoch C.L."/>
            <person name="Horwitz B.A."/>
            <person name="Barry K.W."/>
            <person name="Condon B.J."/>
            <person name="Copeland A.C."/>
            <person name="Dhillon B."/>
            <person name="Glaser F."/>
            <person name="Hesse C.N."/>
            <person name="Kosti I."/>
            <person name="LaButti K."/>
            <person name="Lindquist E.A."/>
            <person name="Lucas S."/>
            <person name="Salamov A.A."/>
            <person name="Bradshaw R.E."/>
            <person name="Ciuffetti L."/>
            <person name="Hamelin R.C."/>
            <person name="Kema G.H.J."/>
            <person name="Lawrence C."/>
            <person name="Scott J.A."/>
            <person name="Spatafora J.W."/>
            <person name="Turgeon B.G."/>
            <person name="de Wit P.J.G.M."/>
            <person name="Zhong S."/>
            <person name="Goodwin S.B."/>
            <person name="Grigoriev I.V."/>
        </authorList>
    </citation>
    <scope>NUCLEOTIDE SEQUENCE [LARGE SCALE GENOMIC DNA]</scope>
    <source>
        <strain evidence="1 2">CIRAD86</strain>
    </source>
</reference>
<proteinExistence type="predicted"/>
<evidence type="ECO:0000313" key="2">
    <source>
        <dbReference type="Proteomes" id="UP000016932"/>
    </source>
</evidence>
<dbReference type="Proteomes" id="UP000016932">
    <property type="component" value="Unassembled WGS sequence"/>
</dbReference>
<dbReference type="HOGENOM" id="CLU_1826117_0_0_1"/>
<keyword evidence="2" id="KW-1185">Reference proteome</keyword>
<organism evidence="1 2">
    <name type="scientific">Pseudocercospora fijiensis (strain CIRAD86)</name>
    <name type="common">Black leaf streak disease fungus</name>
    <name type="synonym">Mycosphaerella fijiensis</name>
    <dbReference type="NCBI Taxonomy" id="383855"/>
    <lineage>
        <taxon>Eukaryota</taxon>
        <taxon>Fungi</taxon>
        <taxon>Dikarya</taxon>
        <taxon>Ascomycota</taxon>
        <taxon>Pezizomycotina</taxon>
        <taxon>Dothideomycetes</taxon>
        <taxon>Dothideomycetidae</taxon>
        <taxon>Mycosphaerellales</taxon>
        <taxon>Mycosphaerellaceae</taxon>
        <taxon>Pseudocercospora</taxon>
    </lineage>
</organism>
<dbReference type="GeneID" id="19333385"/>
<dbReference type="KEGG" id="pfj:MYCFIDRAFT_175475"/>
<name>M2YW05_PSEFD</name>
<dbReference type="EMBL" id="KB446559">
    <property type="protein sequence ID" value="EME81895.1"/>
    <property type="molecule type" value="Genomic_DNA"/>
</dbReference>
<dbReference type="AlphaFoldDB" id="M2YW05"/>
<dbReference type="RefSeq" id="XP_007927413.1">
    <property type="nucleotide sequence ID" value="XM_007929222.1"/>
</dbReference>